<name>A0A1E4TDE6_9ASCO</name>
<keyword evidence="6" id="KW-1185">Reference proteome</keyword>
<evidence type="ECO:0000256" key="3">
    <source>
        <dbReference type="SAM" id="MobiDB-lite"/>
    </source>
</evidence>
<feature type="compositionally biased region" description="Acidic residues" evidence="3">
    <location>
        <begin position="223"/>
        <end position="232"/>
    </location>
</feature>
<sequence>MAKPAIDLGNEIARLKNTCTKYAKQNRDFARSHYENQAMIRELENQKSQLLTENVQLLCEKAKYDKIKIFMSDRLDEFWTEIDRKMDEINETVSRFYREMSALGIGEAERGYISTRKRTYSNIDCESIISERMKMIMEPSQLSQRTKEYETEEVSSSGLVKGIFDCDDTDDVIQSSVDERDRDIAEHQYCESPDKSLTFADQVAKGDISDEEFMAIRVSQDCSPEESYEEEINSYAGAAGEEAPTEDSAEKYDDLQDTAATHGPDSQLEHSDDGECENNIQCDQFSETRGPDTAENEDSYFHENELAETHENEATETHENEADLSRGRRESTCTVESRDQHTELRNASITEQETNKKESPHKLETLPRRRRSKPVSYALPSLRKKLRRDQEKLVDAVTGSRTILSELPTNTSTRR</sequence>
<dbReference type="InterPro" id="IPR011515">
    <property type="entry name" value="Shugoshin_C"/>
</dbReference>
<protein>
    <recommendedName>
        <fullName evidence="4">Shugoshin C-terminal domain-containing protein</fullName>
    </recommendedName>
</protein>
<evidence type="ECO:0000313" key="5">
    <source>
        <dbReference type="EMBL" id="ODV89785.1"/>
    </source>
</evidence>
<evidence type="ECO:0000256" key="2">
    <source>
        <dbReference type="ARBA" id="ARBA00022829"/>
    </source>
</evidence>
<gene>
    <name evidence="5" type="ORF">CANCADRAFT_46188</name>
</gene>
<evidence type="ECO:0000259" key="4">
    <source>
        <dbReference type="Pfam" id="PF07557"/>
    </source>
</evidence>
<feature type="compositionally biased region" description="Basic and acidic residues" evidence="3">
    <location>
        <begin position="299"/>
        <end position="344"/>
    </location>
</feature>
<accession>A0A1E4TDE6</accession>
<dbReference type="OrthoDB" id="5394106at2759"/>
<feature type="compositionally biased region" description="Basic and acidic residues" evidence="3">
    <location>
        <begin position="353"/>
        <end position="367"/>
    </location>
</feature>
<keyword evidence="2" id="KW-0159">Chromosome partition</keyword>
<evidence type="ECO:0000256" key="1">
    <source>
        <dbReference type="ARBA" id="ARBA00010845"/>
    </source>
</evidence>
<dbReference type="GO" id="GO:0000775">
    <property type="term" value="C:chromosome, centromeric region"/>
    <property type="evidence" value="ECO:0007669"/>
    <property type="project" value="InterPro"/>
</dbReference>
<dbReference type="EMBL" id="KV453843">
    <property type="protein sequence ID" value="ODV89785.1"/>
    <property type="molecule type" value="Genomic_DNA"/>
</dbReference>
<feature type="domain" description="Shugoshin C-terminal" evidence="4">
    <location>
        <begin position="367"/>
        <end position="388"/>
    </location>
</feature>
<comment type="similarity">
    <text evidence="1">Belongs to the shugoshin family.</text>
</comment>
<proteinExistence type="inferred from homology"/>
<reference evidence="6" key="1">
    <citation type="submission" date="2016-02" db="EMBL/GenBank/DDBJ databases">
        <title>Comparative genomics of biotechnologically important yeasts.</title>
        <authorList>
            <consortium name="DOE Joint Genome Institute"/>
            <person name="Riley R."/>
            <person name="Haridas S."/>
            <person name="Wolfe K.H."/>
            <person name="Lopes M.R."/>
            <person name="Hittinger C.T."/>
            <person name="Goker M."/>
            <person name="Salamov A."/>
            <person name="Wisecaver J."/>
            <person name="Long T.M."/>
            <person name="Aerts A.L."/>
            <person name="Barry K."/>
            <person name="Choi C."/>
            <person name="Clum A."/>
            <person name="Coughlan A.Y."/>
            <person name="Deshpande S."/>
            <person name="Douglass A.P."/>
            <person name="Hanson S.J."/>
            <person name="Klenk H.-P."/>
            <person name="Labutti K."/>
            <person name="Lapidus A."/>
            <person name="Lindquist E."/>
            <person name="Lipzen A."/>
            <person name="Meier-Kolthoff J.P."/>
            <person name="Ohm R.A."/>
            <person name="Otillar R.P."/>
            <person name="Pangilinan J."/>
            <person name="Peng Y."/>
            <person name="Rokas A."/>
            <person name="Rosa C.A."/>
            <person name="Scheuner C."/>
            <person name="Sibirny A.A."/>
            <person name="Slot J.C."/>
            <person name="Stielow J.B."/>
            <person name="Sun H."/>
            <person name="Kurtzman C.P."/>
            <person name="Blackwell M."/>
            <person name="Jeffries T.W."/>
            <person name="Grigoriev I.V."/>
        </authorList>
    </citation>
    <scope>NUCLEOTIDE SEQUENCE [LARGE SCALE GENOMIC DNA]</scope>
    <source>
        <strain evidence="6">NRRL Y-17796</strain>
    </source>
</reference>
<dbReference type="AlphaFoldDB" id="A0A1E4TDE6"/>
<feature type="region of interest" description="Disordered" evidence="3">
    <location>
        <begin position="221"/>
        <end position="379"/>
    </location>
</feature>
<evidence type="ECO:0000313" key="6">
    <source>
        <dbReference type="Proteomes" id="UP000095023"/>
    </source>
</evidence>
<dbReference type="Pfam" id="PF07557">
    <property type="entry name" value="Shugoshin_C"/>
    <property type="match status" value="1"/>
</dbReference>
<feature type="compositionally biased region" description="Polar residues" evidence="3">
    <location>
        <begin position="278"/>
        <end position="287"/>
    </location>
</feature>
<dbReference type="GO" id="GO:0045132">
    <property type="term" value="P:meiotic chromosome segregation"/>
    <property type="evidence" value="ECO:0007669"/>
    <property type="project" value="InterPro"/>
</dbReference>
<organism evidence="5 6">
    <name type="scientific">Tortispora caseinolytica NRRL Y-17796</name>
    <dbReference type="NCBI Taxonomy" id="767744"/>
    <lineage>
        <taxon>Eukaryota</taxon>
        <taxon>Fungi</taxon>
        <taxon>Dikarya</taxon>
        <taxon>Ascomycota</taxon>
        <taxon>Saccharomycotina</taxon>
        <taxon>Trigonopsidomycetes</taxon>
        <taxon>Trigonopsidales</taxon>
        <taxon>Trigonopsidaceae</taxon>
        <taxon>Tortispora</taxon>
    </lineage>
</organism>
<dbReference type="Proteomes" id="UP000095023">
    <property type="component" value="Unassembled WGS sequence"/>
</dbReference>
<dbReference type="GO" id="GO:0005634">
    <property type="term" value="C:nucleus"/>
    <property type="evidence" value="ECO:0007669"/>
    <property type="project" value="InterPro"/>
</dbReference>